<accession>A0A6M3J3Q3</accession>
<keyword evidence="1" id="KW-0472">Membrane</keyword>
<protein>
    <submittedName>
        <fullName evidence="2">Uncharacterized protein</fullName>
    </submittedName>
</protein>
<keyword evidence="1" id="KW-1133">Transmembrane helix</keyword>
<sequence length="370" mass="39894">MAVTVATSTVNIPMGDQRQRQIFFALGLHWLFYYEAAGWIYRTSSDGLSWSDKILVGAGSTVGSRSLVYDESSDSIHTLTSGGTTGWYKRGDLSSDGTITWSAVQNIAMDDIYYSMIAIDSDGYPWIGCNNLVLAVNHPTVNKSSTKDGTWTTDAGFPYELSAIIVGAFTYAYIVPLTGGKVYALYGTAGAKIYGKLYSAGAWGAEEVVSSSTTQGAFITASNYQDTVKVAFTSSSNARIYYVERDASGTWSTETEIFSEGVGDAQGVPQLCVDQDNGVVYVIWAYDGSVYIMRKIGDVLDPCYAWITGEGLFPFGTGAGANMKTFVNIPPKKYGRYIGVGWGAGSASPYNVRFTSITILPVNIKNSKSL</sequence>
<feature type="transmembrane region" description="Helical" evidence="1">
    <location>
        <begin position="22"/>
        <end position="41"/>
    </location>
</feature>
<evidence type="ECO:0000313" key="2">
    <source>
        <dbReference type="EMBL" id="QJA64493.1"/>
    </source>
</evidence>
<dbReference type="AlphaFoldDB" id="A0A6M3J3Q3"/>
<proteinExistence type="predicted"/>
<name>A0A6M3J3Q3_9ZZZZ</name>
<reference evidence="2" key="1">
    <citation type="submission" date="2020-03" db="EMBL/GenBank/DDBJ databases">
        <title>The deep terrestrial virosphere.</title>
        <authorList>
            <person name="Holmfeldt K."/>
            <person name="Nilsson E."/>
            <person name="Simone D."/>
            <person name="Lopez-Fernandez M."/>
            <person name="Wu X."/>
            <person name="de Brujin I."/>
            <person name="Lundin D."/>
            <person name="Andersson A."/>
            <person name="Bertilsson S."/>
            <person name="Dopson M."/>
        </authorList>
    </citation>
    <scope>NUCLEOTIDE SEQUENCE</scope>
    <source>
        <strain evidence="2">MM415B00496</strain>
    </source>
</reference>
<gene>
    <name evidence="2" type="ORF">MM415B00496_0051</name>
</gene>
<evidence type="ECO:0000256" key="1">
    <source>
        <dbReference type="SAM" id="Phobius"/>
    </source>
</evidence>
<dbReference type="InterPro" id="IPR036278">
    <property type="entry name" value="Sialidase_sf"/>
</dbReference>
<organism evidence="2">
    <name type="scientific">viral metagenome</name>
    <dbReference type="NCBI Taxonomy" id="1070528"/>
    <lineage>
        <taxon>unclassified sequences</taxon>
        <taxon>metagenomes</taxon>
        <taxon>organismal metagenomes</taxon>
    </lineage>
</organism>
<dbReference type="SUPFAM" id="SSF50939">
    <property type="entry name" value="Sialidases"/>
    <property type="match status" value="1"/>
</dbReference>
<keyword evidence="1" id="KW-0812">Transmembrane</keyword>
<dbReference type="EMBL" id="MT141520">
    <property type="protein sequence ID" value="QJA64493.1"/>
    <property type="molecule type" value="Genomic_DNA"/>
</dbReference>